<evidence type="ECO:0000256" key="1">
    <source>
        <dbReference type="ARBA" id="ARBA00004651"/>
    </source>
</evidence>
<evidence type="ECO:0000256" key="4">
    <source>
        <dbReference type="ARBA" id="ARBA00022692"/>
    </source>
</evidence>
<feature type="transmembrane region" description="Helical" evidence="9">
    <location>
        <begin position="140"/>
        <end position="164"/>
    </location>
</feature>
<feature type="transmembrane region" description="Helical" evidence="9">
    <location>
        <begin position="39"/>
        <end position="60"/>
    </location>
</feature>
<evidence type="ECO:0000256" key="2">
    <source>
        <dbReference type="ARBA" id="ARBA00022448"/>
    </source>
</evidence>
<evidence type="ECO:0000313" key="11">
    <source>
        <dbReference type="Proteomes" id="UP000252023"/>
    </source>
</evidence>
<keyword evidence="5" id="KW-0029">Amino-acid transport</keyword>
<accession>A0A344PPL5</accession>
<evidence type="ECO:0000256" key="3">
    <source>
        <dbReference type="ARBA" id="ARBA00022475"/>
    </source>
</evidence>
<dbReference type="Proteomes" id="UP000252023">
    <property type="component" value="Chromosome"/>
</dbReference>
<dbReference type="GO" id="GO:0006865">
    <property type="term" value="P:amino acid transport"/>
    <property type="evidence" value="ECO:0007669"/>
    <property type="project" value="UniProtKB-KW"/>
</dbReference>
<dbReference type="Pfam" id="PF02653">
    <property type="entry name" value="BPD_transp_2"/>
    <property type="match status" value="1"/>
</dbReference>
<feature type="transmembrane region" description="Helical" evidence="9">
    <location>
        <begin position="190"/>
        <end position="211"/>
    </location>
</feature>
<evidence type="ECO:0000256" key="8">
    <source>
        <dbReference type="ARBA" id="ARBA00037998"/>
    </source>
</evidence>
<comment type="similarity">
    <text evidence="8">Belongs to the binding-protein-dependent transport system permease family. LivHM subfamily.</text>
</comment>
<dbReference type="PANTHER" id="PTHR11795:SF445">
    <property type="entry name" value="AMINO ACID ABC TRANSPORTER PERMEASE PROTEIN"/>
    <property type="match status" value="1"/>
</dbReference>
<feature type="transmembrane region" description="Helical" evidence="9">
    <location>
        <begin position="274"/>
        <end position="292"/>
    </location>
</feature>
<evidence type="ECO:0000313" key="10">
    <source>
        <dbReference type="EMBL" id="AXC51320.1"/>
    </source>
</evidence>
<dbReference type="OrthoDB" id="9810089at2"/>
<dbReference type="CDD" id="cd06582">
    <property type="entry name" value="TM_PBP1_LivH_like"/>
    <property type="match status" value="1"/>
</dbReference>
<name>A0A344PPL5_9RHOB</name>
<feature type="transmembrane region" description="Helical" evidence="9">
    <location>
        <begin position="231"/>
        <end position="262"/>
    </location>
</feature>
<feature type="transmembrane region" description="Helical" evidence="9">
    <location>
        <begin position="12"/>
        <end position="32"/>
    </location>
</feature>
<keyword evidence="11" id="KW-1185">Reference proteome</keyword>
<reference evidence="11" key="1">
    <citation type="submission" date="2018-07" db="EMBL/GenBank/DDBJ databases">
        <title>Genome sequencing of Paracoccus sp. SC2-6.</title>
        <authorList>
            <person name="Heo J."/>
            <person name="Kim S.-J."/>
            <person name="Kwon S.-W."/>
        </authorList>
    </citation>
    <scope>NUCLEOTIDE SEQUENCE [LARGE SCALE GENOMIC DNA]</scope>
    <source>
        <strain evidence="11">SC2-6</strain>
    </source>
</reference>
<sequence>MVQSGIDALSLGSLYALTALGIGLIFSVVRLVNFAQGIYMAFCAYAIVLPTTGGLSRLFLGALPTYALVATVLLFGILLALLSEVVLFRYMRGAQPATMMVASFALGAGLQNLLMMIYGSRPVGINLWPGLARLVEVGGVNIPLLQIVTVVVTLAILAALSLFLRNTRFGAAMRASAENFRMAQMLGVPANRIILVAFAMSGALAAVTALLTLPQTGMASLTMGEGTLLVAFVATVVGGLGSLTGAVLSAYLIGVISVLFQIGLPVEVRPFRNAFVYLFVIVVLLLRPQGLFNFGQKSERI</sequence>
<evidence type="ECO:0000256" key="9">
    <source>
        <dbReference type="SAM" id="Phobius"/>
    </source>
</evidence>
<dbReference type="EMBL" id="CP030918">
    <property type="protein sequence ID" value="AXC51320.1"/>
    <property type="molecule type" value="Genomic_DNA"/>
</dbReference>
<dbReference type="GO" id="GO:0005886">
    <property type="term" value="C:plasma membrane"/>
    <property type="evidence" value="ECO:0007669"/>
    <property type="project" value="UniProtKB-SubCell"/>
</dbReference>
<keyword evidence="2" id="KW-0813">Transport</keyword>
<evidence type="ECO:0000256" key="5">
    <source>
        <dbReference type="ARBA" id="ARBA00022970"/>
    </source>
</evidence>
<feature type="transmembrane region" description="Helical" evidence="9">
    <location>
        <begin position="66"/>
        <end position="88"/>
    </location>
</feature>
<keyword evidence="3" id="KW-1003">Cell membrane</keyword>
<organism evidence="10 11">
    <name type="scientific">Paracoccus suum</name>
    <dbReference type="NCBI Taxonomy" id="2259340"/>
    <lineage>
        <taxon>Bacteria</taxon>
        <taxon>Pseudomonadati</taxon>
        <taxon>Pseudomonadota</taxon>
        <taxon>Alphaproteobacteria</taxon>
        <taxon>Rhodobacterales</taxon>
        <taxon>Paracoccaceae</taxon>
        <taxon>Paracoccus</taxon>
    </lineage>
</organism>
<dbReference type="InterPro" id="IPR052157">
    <property type="entry name" value="BCAA_transport_permease"/>
</dbReference>
<keyword evidence="4 9" id="KW-0812">Transmembrane</keyword>
<evidence type="ECO:0000256" key="7">
    <source>
        <dbReference type="ARBA" id="ARBA00023136"/>
    </source>
</evidence>
<dbReference type="PANTHER" id="PTHR11795">
    <property type="entry name" value="BRANCHED-CHAIN AMINO ACID TRANSPORT SYSTEM PERMEASE PROTEIN LIVH"/>
    <property type="match status" value="1"/>
</dbReference>
<protein>
    <submittedName>
        <fullName evidence="10">Branched-chain amino acid ABC transporter permease</fullName>
    </submittedName>
</protein>
<gene>
    <name evidence="10" type="ORF">DRW48_14635</name>
</gene>
<feature type="transmembrane region" description="Helical" evidence="9">
    <location>
        <begin position="100"/>
        <end position="120"/>
    </location>
</feature>
<evidence type="ECO:0000256" key="6">
    <source>
        <dbReference type="ARBA" id="ARBA00022989"/>
    </source>
</evidence>
<dbReference type="AlphaFoldDB" id="A0A344PPL5"/>
<dbReference type="GO" id="GO:0022857">
    <property type="term" value="F:transmembrane transporter activity"/>
    <property type="evidence" value="ECO:0007669"/>
    <property type="project" value="InterPro"/>
</dbReference>
<dbReference type="InterPro" id="IPR001851">
    <property type="entry name" value="ABC_transp_permease"/>
</dbReference>
<proteinExistence type="inferred from homology"/>
<comment type="subcellular location">
    <subcellularLocation>
        <location evidence="1">Cell membrane</location>
        <topology evidence="1">Multi-pass membrane protein</topology>
    </subcellularLocation>
</comment>
<keyword evidence="7 9" id="KW-0472">Membrane</keyword>
<keyword evidence="6 9" id="KW-1133">Transmembrane helix</keyword>
<dbReference type="KEGG" id="pars:DRW48_14635"/>